<evidence type="ECO:0000313" key="2">
    <source>
        <dbReference type="EMBL" id="KZV41314.1"/>
    </source>
</evidence>
<accession>A0A2Z7C323</accession>
<organism evidence="2 3">
    <name type="scientific">Dorcoceras hygrometricum</name>
    <dbReference type="NCBI Taxonomy" id="472368"/>
    <lineage>
        <taxon>Eukaryota</taxon>
        <taxon>Viridiplantae</taxon>
        <taxon>Streptophyta</taxon>
        <taxon>Embryophyta</taxon>
        <taxon>Tracheophyta</taxon>
        <taxon>Spermatophyta</taxon>
        <taxon>Magnoliopsida</taxon>
        <taxon>eudicotyledons</taxon>
        <taxon>Gunneridae</taxon>
        <taxon>Pentapetalae</taxon>
        <taxon>asterids</taxon>
        <taxon>lamiids</taxon>
        <taxon>Lamiales</taxon>
        <taxon>Gesneriaceae</taxon>
        <taxon>Didymocarpoideae</taxon>
        <taxon>Trichosporeae</taxon>
        <taxon>Loxocarpinae</taxon>
        <taxon>Dorcoceras</taxon>
    </lineage>
</organism>
<sequence>MESSLIANALQVNFDSVLIFPEEGMVNMFKALESTGLCGFLGCPSILYEQDLEQFFSVAFVKENEVISAVQGKFIGISEEIFAGAFGLPIPGLTDLSDVPKDFVYDERSIFSASGEPVKTSCKKMEMKFEFRLPNDILPKSVTVKAGSFDAVTHERFLLMMAIHFGMKINWSRIMFDIFKDMMTKSSKQVKGFAAQNCVLLKVKTVGTYIAKNKKITADEDEPVETVAKKAATRRPASVVVEPATKKKRTTVGRAAPAEKNLDLVTVGQDVEPISMIPSVVLETTEVEDVETDLEEPVVMKTAGVEPIEKESRIDVITNYDEDSSLKVLSNEEGPLVEMEKEKEKEKEKDKGKSVAQMLDSTDTEPLSKVLELTEKSTSDEESMSLDDILKRIPEEMMLPSFTAAEPTKITFESRIEIRERDWYKESLPQITVSNKGKAPLVAKDEIKGHLAREMFTLICADIEFLVQIREKVIE</sequence>
<reference evidence="2 3" key="1">
    <citation type="journal article" date="2015" name="Proc. Natl. Acad. Sci. U.S.A.">
        <title>The resurrection genome of Boea hygrometrica: A blueprint for survival of dehydration.</title>
        <authorList>
            <person name="Xiao L."/>
            <person name="Yang G."/>
            <person name="Zhang L."/>
            <person name="Yang X."/>
            <person name="Zhao S."/>
            <person name="Ji Z."/>
            <person name="Zhou Q."/>
            <person name="Hu M."/>
            <person name="Wang Y."/>
            <person name="Chen M."/>
            <person name="Xu Y."/>
            <person name="Jin H."/>
            <person name="Xiao X."/>
            <person name="Hu G."/>
            <person name="Bao F."/>
            <person name="Hu Y."/>
            <person name="Wan P."/>
            <person name="Li L."/>
            <person name="Deng X."/>
            <person name="Kuang T."/>
            <person name="Xiang C."/>
            <person name="Zhu J.K."/>
            <person name="Oliver M.J."/>
            <person name="He Y."/>
        </authorList>
    </citation>
    <scope>NUCLEOTIDE SEQUENCE [LARGE SCALE GENOMIC DNA]</scope>
    <source>
        <strain evidence="3">cv. XS01</strain>
    </source>
</reference>
<evidence type="ECO:0008006" key="4">
    <source>
        <dbReference type="Google" id="ProtNLM"/>
    </source>
</evidence>
<gene>
    <name evidence="2" type="ORF">F511_21838</name>
</gene>
<dbReference type="OrthoDB" id="848707at2759"/>
<protein>
    <recommendedName>
        <fullName evidence="4">Dystroglycan-like</fullName>
    </recommendedName>
</protein>
<evidence type="ECO:0000256" key="1">
    <source>
        <dbReference type="SAM" id="MobiDB-lite"/>
    </source>
</evidence>
<keyword evidence="3" id="KW-1185">Reference proteome</keyword>
<feature type="region of interest" description="Disordered" evidence="1">
    <location>
        <begin position="333"/>
        <end position="367"/>
    </location>
</feature>
<proteinExistence type="predicted"/>
<evidence type="ECO:0000313" key="3">
    <source>
        <dbReference type="Proteomes" id="UP000250235"/>
    </source>
</evidence>
<dbReference type="Proteomes" id="UP000250235">
    <property type="component" value="Unassembled WGS sequence"/>
</dbReference>
<feature type="compositionally biased region" description="Basic and acidic residues" evidence="1">
    <location>
        <begin position="338"/>
        <end position="353"/>
    </location>
</feature>
<name>A0A2Z7C323_9LAMI</name>
<dbReference type="EMBL" id="KQ999523">
    <property type="protein sequence ID" value="KZV41314.1"/>
    <property type="molecule type" value="Genomic_DNA"/>
</dbReference>
<dbReference type="AlphaFoldDB" id="A0A2Z7C323"/>